<accession>A0AAU7QL27</accession>
<proteinExistence type="predicted"/>
<evidence type="ECO:0000313" key="1">
    <source>
        <dbReference type="EMBL" id="XBS90220.1"/>
    </source>
</evidence>
<protein>
    <recommendedName>
        <fullName evidence="2">Preprotein translocase subunit SecD</fullName>
    </recommendedName>
</protein>
<reference evidence="1" key="1">
    <citation type="submission" date="2024-06" db="EMBL/GenBank/DDBJ databases">
        <authorList>
            <person name="Sun Y."/>
        </authorList>
    </citation>
    <scope>NUCLEOTIDE SEQUENCE</scope>
    <source>
        <strain evidence="1">IGA1.0</strain>
    </source>
</reference>
<gene>
    <name evidence="1" type="ORF">ABNK63_00830</name>
</gene>
<dbReference type="RefSeq" id="WP_350016403.1">
    <property type="nucleotide sequence ID" value="NZ_CP157948.1"/>
</dbReference>
<name>A0AAU7QL27_9GAMM</name>
<sequence>MPVNTPTLLRTRPTLDANEACVTFVAAAQLMLDPATPETLRREVEPRLLAQLPTLRALGVFDLFELRDPALRAWLADELAELGGGGARA</sequence>
<evidence type="ECO:0008006" key="2">
    <source>
        <dbReference type="Google" id="ProtNLM"/>
    </source>
</evidence>
<dbReference type="AlphaFoldDB" id="A0AAU7QL27"/>
<organism evidence="1">
    <name type="scientific">Rhodanobacter sp. IGA1.0</name>
    <dbReference type="NCBI Taxonomy" id="3158582"/>
    <lineage>
        <taxon>Bacteria</taxon>
        <taxon>Pseudomonadati</taxon>
        <taxon>Pseudomonadota</taxon>
        <taxon>Gammaproteobacteria</taxon>
        <taxon>Lysobacterales</taxon>
        <taxon>Rhodanobacteraceae</taxon>
        <taxon>Rhodanobacter</taxon>
    </lineage>
</organism>
<dbReference type="EMBL" id="CP157948">
    <property type="protein sequence ID" value="XBS90220.1"/>
    <property type="molecule type" value="Genomic_DNA"/>
</dbReference>